<dbReference type="Pfam" id="PF00563">
    <property type="entry name" value="EAL"/>
    <property type="match status" value="1"/>
</dbReference>
<protein>
    <recommendedName>
        <fullName evidence="1">EAL domain-containing protein</fullName>
    </recommendedName>
</protein>
<dbReference type="InterPro" id="IPR001633">
    <property type="entry name" value="EAL_dom"/>
</dbReference>
<evidence type="ECO:0000313" key="2">
    <source>
        <dbReference type="EMBL" id="CAA6802726.1"/>
    </source>
</evidence>
<evidence type="ECO:0000259" key="1">
    <source>
        <dbReference type="Pfam" id="PF00563"/>
    </source>
</evidence>
<proteinExistence type="predicted"/>
<dbReference type="Gene3D" id="3.30.450.20">
    <property type="entry name" value="PAS domain"/>
    <property type="match status" value="1"/>
</dbReference>
<reference evidence="2" key="1">
    <citation type="submission" date="2020-01" db="EMBL/GenBank/DDBJ databases">
        <authorList>
            <person name="Meier V. D."/>
            <person name="Meier V D."/>
        </authorList>
    </citation>
    <scope>NUCLEOTIDE SEQUENCE</scope>
    <source>
        <strain evidence="2">HLG_WM_MAG_07</strain>
    </source>
</reference>
<sequence length="490" mass="56861">MNKNKVNCLIITNYNVDMLVSHLSESAATAVVETIPGDFPSVIKQLSKLPYHLLFLPDPNSNQHLEKIKKILRRHNKDCIIAIRSNSHQAIVQDSSGIEILAIRFDQKPALPIANLIHYSLLKKQFRQCKRSLWMSEKRNRMLVEMSHEPIAHINRSTHILANSAYISLFEFQSKAELVATDFFELVPKKTHTMLRRYFNKTHMDMQKNLVLTLLKYNKEPFRAGLRVAPTVIQNQRCLQVWIHPLNSRTINTSTSSSNSKPFPAISNPARKHLHLHAKKKTTTLSAKTLLQLPKTRKEIRLKLHKLEDIGNNNSSVFLAKLHIEQNLKNTLHNTNVKYRTSFWDEVTLRLLLSTDQKNTQHHHQVLLKVQTGLLTDPTFRKWFAQRRKIMDTSSNTLHLLFPASCLDEHFKHLLHFQESFRMLNVTVSLVDFIASEATLRQLKHLQPRFISFSNKWLTSLKTAPNARQKVRKLIHKLEENHIQVILPVD</sequence>
<dbReference type="SUPFAM" id="SSF141868">
    <property type="entry name" value="EAL domain-like"/>
    <property type="match status" value="1"/>
</dbReference>
<gene>
    <name evidence="2" type="ORF">HELGO_WM10943</name>
</gene>
<name>A0A6S6S951_9GAMM</name>
<dbReference type="InterPro" id="IPR035965">
    <property type="entry name" value="PAS-like_dom_sf"/>
</dbReference>
<organism evidence="2">
    <name type="scientific">uncultured Thiotrichaceae bacterium</name>
    <dbReference type="NCBI Taxonomy" id="298394"/>
    <lineage>
        <taxon>Bacteria</taxon>
        <taxon>Pseudomonadati</taxon>
        <taxon>Pseudomonadota</taxon>
        <taxon>Gammaproteobacteria</taxon>
        <taxon>Thiotrichales</taxon>
        <taxon>Thiotrichaceae</taxon>
        <taxon>environmental samples</taxon>
    </lineage>
</organism>
<accession>A0A6S6S951</accession>
<dbReference type="InterPro" id="IPR035919">
    <property type="entry name" value="EAL_sf"/>
</dbReference>
<dbReference type="AlphaFoldDB" id="A0A6S6S951"/>
<dbReference type="EMBL" id="CACVAY010000013">
    <property type="protein sequence ID" value="CAA6802726.1"/>
    <property type="molecule type" value="Genomic_DNA"/>
</dbReference>
<dbReference type="SUPFAM" id="SSF55785">
    <property type="entry name" value="PYP-like sensor domain (PAS domain)"/>
    <property type="match status" value="1"/>
</dbReference>
<feature type="domain" description="EAL" evidence="1">
    <location>
        <begin position="349"/>
        <end position="486"/>
    </location>
</feature>
<dbReference type="Gene3D" id="3.20.20.450">
    <property type="entry name" value="EAL domain"/>
    <property type="match status" value="1"/>
</dbReference>